<dbReference type="SUPFAM" id="SSF46955">
    <property type="entry name" value="Putative DNA-binding domain"/>
    <property type="match status" value="2"/>
</dbReference>
<dbReference type="GO" id="GO:0003677">
    <property type="term" value="F:DNA binding"/>
    <property type="evidence" value="ECO:0007669"/>
    <property type="project" value="UniProtKB-KW"/>
</dbReference>
<evidence type="ECO:0000313" key="4">
    <source>
        <dbReference type="Proteomes" id="UP000095210"/>
    </source>
</evidence>
<proteinExistence type="predicted"/>
<dbReference type="AlphaFoldDB" id="A0AAC9HT74"/>
<dbReference type="EMBL" id="CP014859">
    <property type="protein sequence ID" value="AOS64661.1"/>
    <property type="molecule type" value="Genomic_DNA"/>
</dbReference>
<keyword evidence="1" id="KW-0238">DNA-binding</keyword>
<dbReference type="InterPro" id="IPR009061">
    <property type="entry name" value="DNA-bd_dom_put_sf"/>
</dbReference>
<feature type="domain" description="HTH merR-type" evidence="2">
    <location>
        <begin position="126"/>
        <end position="195"/>
    </location>
</feature>
<dbReference type="Pfam" id="PF13411">
    <property type="entry name" value="MerR_1"/>
    <property type="match status" value="2"/>
</dbReference>
<sequence length="252" mass="27294">MSTRSGRLRPIDLARAAGLSTQQVRNYAEAGILPPNDWTESGYRVFEERHRRALLTYRALLRGHHLAEAQAIMLAIHAGDVPGALTLIDAGHAALHQQRAALVATGRALETTAERGPDAAELPKGDLRIGEVAAFLGVRTSALRVWEAAGLLIPQRAPGTGYRSYTPIDVRDARMIAMLRQSHYPLLQIKPVLDDLRHAGSSEALRAAIANRHEVLTARGRAMLAAAALLHEYLGAAGGVAFEESGEQERRC</sequence>
<dbReference type="KEGG" id="ahm:TL08_19350"/>
<dbReference type="InterPro" id="IPR047057">
    <property type="entry name" value="MerR_fam"/>
</dbReference>
<dbReference type="Proteomes" id="UP000095210">
    <property type="component" value="Chromosome"/>
</dbReference>
<dbReference type="SMART" id="SM00422">
    <property type="entry name" value="HTH_MERR"/>
    <property type="match status" value="2"/>
</dbReference>
<reference evidence="4" key="1">
    <citation type="submission" date="2016-03" db="EMBL/GenBank/DDBJ databases">
        <title>Complete genome sequence of the type strain Actinoalloteichus hymeniacidonis DSM 45092.</title>
        <authorList>
            <person name="Schaffert L."/>
            <person name="Albersmeier A."/>
            <person name="Winkler A."/>
            <person name="Kalinowski J."/>
            <person name="Zotchev S."/>
            <person name="Ruckert C."/>
        </authorList>
    </citation>
    <scope>NUCLEOTIDE SEQUENCE [LARGE SCALE GENOMIC DNA]</scope>
    <source>
        <strain evidence="4">HPA177(T) (DSM 45092(T))</strain>
    </source>
</reference>
<dbReference type="PANTHER" id="PTHR30204:SF93">
    <property type="entry name" value="HTH MERR-TYPE DOMAIN-CONTAINING PROTEIN"/>
    <property type="match status" value="1"/>
</dbReference>
<evidence type="ECO:0000313" key="3">
    <source>
        <dbReference type="EMBL" id="AOS64661.1"/>
    </source>
</evidence>
<keyword evidence="4" id="KW-1185">Reference proteome</keyword>
<organism evidence="3 4">
    <name type="scientific">Actinoalloteichus hymeniacidonis</name>
    <dbReference type="NCBI Taxonomy" id="340345"/>
    <lineage>
        <taxon>Bacteria</taxon>
        <taxon>Bacillati</taxon>
        <taxon>Actinomycetota</taxon>
        <taxon>Actinomycetes</taxon>
        <taxon>Pseudonocardiales</taxon>
        <taxon>Pseudonocardiaceae</taxon>
        <taxon>Actinoalloteichus</taxon>
    </lineage>
</organism>
<protein>
    <submittedName>
        <fullName evidence="3">Transcriptional regulator</fullName>
    </submittedName>
</protein>
<accession>A0AAC9HT74</accession>
<dbReference type="PANTHER" id="PTHR30204">
    <property type="entry name" value="REDOX-CYCLING DRUG-SENSING TRANSCRIPTIONAL ACTIVATOR SOXR"/>
    <property type="match status" value="1"/>
</dbReference>
<evidence type="ECO:0000259" key="2">
    <source>
        <dbReference type="PROSITE" id="PS50937"/>
    </source>
</evidence>
<gene>
    <name evidence="3" type="ORF">TL08_19350</name>
</gene>
<dbReference type="RefSeq" id="WP_069850920.1">
    <property type="nucleotide sequence ID" value="NZ_CP014859.1"/>
</dbReference>
<dbReference type="InterPro" id="IPR000551">
    <property type="entry name" value="MerR-type_HTH_dom"/>
</dbReference>
<evidence type="ECO:0000256" key="1">
    <source>
        <dbReference type="ARBA" id="ARBA00023125"/>
    </source>
</evidence>
<dbReference type="PROSITE" id="PS50937">
    <property type="entry name" value="HTH_MERR_2"/>
    <property type="match status" value="1"/>
</dbReference>
<dbReference type="Gene3D" id="1.10.1660.10">
    <property type="match status" value="2"/>
</dbReference>
<name>A0AAC9HT74_9PSEU</name>
<dbReference type="GO" id="GO:0003700">
    <property type="term" value="F:DNA-binding transcription factor activity"/>
    <property type="evidence" value="ECO:0007669"/>
    <property type="project" value="InterPro"/>
</dbReference>